<accession>A0A9W9ZLF8</accession>
<feature type="compositionally biased region" description="Basic and acidic residues" evidence="1">
    <location>
        <begin position="545"/>
        <end position="569"/>
    </location>
</feature>
<feature type="transmembrane region" description="Helical" evidence="2">
    <location>
        <begin position="6"/>
        <end position="29"/>
    </location>
</feature>
<organism evidence="3 4">
    <name type="scientific">Desmophyllum pertusum</name>
    <dbReference type="NCBI Taxonomy" id="174260"/>
    <lineage>
        <taxon>Eukaryota</taxon>
        <taxon>Metazoa</taxon>
        <taxon>Cnidaria</taxon>
        <taxon>Anthozoa</taxon>
        <taxon>Hexacorallia</taxon>
        <taxon>Scleractinia</taxon>
        <taxon>Caryophylliina</taxon>
        <taxon>Caryophylliidae</taxon>
        <taxon>Desmophyllum</taxon>
    </lineage>
</organism>
<proteinExistence type="predicted"/>
<feature type="region of interest" description="Disordered" evidence="1">
    <location>
        <begin position="113"/>
        <end position="133"/>
    </location>
</feature>
<feature type="compositionally biased region" description="Basic residues" evidence="1">
    <location>
        <begin position="249"/>
        <end position="262"/>
    </location>
</feature>
<comment type="caution">
    <text evidence="3">The sequence shown here is derived from an EMBL/GenBank/DDBJ whole genome shotgun (WGS) entry which is preliminary data.</text>
</comment>
<feature type="compositionally biased region" description="Polar residues" evidence="1">
    <location>
        <begin position="486"/>
        <end position="530"/>
    </location>
</feature>
<keyword evidence="2" id="KW-0472">Membrane</keyword>
<evidence type="ECO:0000256" key="2">
    <source>
        <dbReference type="SAM" id="Phobius"/>
    </source>
</evidence>
<dbReference type="EMBL" id="MU825898">
    <property type="protein sequence ID" value="KAJ7383485.1"/>
    <property type="molecule type" value="Genomic_DNA"/>
</dbReference>
<feature type="compositionally biased region" description="Polar residues" evidence="1">
    <location>
        <begin position="117"/>
        <end position="130"/>
    </location>
</feature>
<keyword evidence="4" id="KW-1185">Reference proteome</keyword>
<dbReference type="OrthoDB" id="5972780at2759"/>
<feature type="compositionally biased region" description="Pro residues" evidence="1">
    <location>
        <begin position="607"/>
        <end position="619"/>
    </location>
</feature>
<gene>
    <name evidence="3" type="ORF">OS493_027649</name>
</gene>
<feature type="compositionally biased region" description="Polar residues" evidence="1">
    <location>
        <begin position="620"/>
        <end position="644"/>
    </location>
</feature>
<protein>
    <submittedName>
        <fullName evidence="3">Uncharacterized protein</fullName>
    </submittedName>
</protein>
<dbReference type="Gene3D" id="1.20.5.930">
    <property type="entry name" value="Bicelle-embedded integrin alpha(iib) transmembrane segment"/>
    <property type="match status" value="1"/>
</dbReference>
<feature type="region of interest" description="Disordered" evidence="1">
    <location>
        <begin position="425"/>
        <end position="448"/>
    </location>
</feature>
<dbReference type="AlphaFoldDB" id="A0A9W9ZLF8"/>
<feature type="compositionally biased region" description="Basic and acidic residues" evidence="1">
    <location>
        <begin position="435"/>
        <end position="448"/>
    </location>
</feature>
<keyword evidence="2" id="KW-1133">Transmembrane helix</keyword>
<reference evidence="3" key="1">
    <citation type="submission" date="2023-01" db="EMBL/GenBank/DDBJ databases">
        <title>Genome assembly of the deep-sea coral Lophelia pertusa.</title>
        <authorList>
            <person name="Herrera S."/>
            <person name="Cordes E."/>
        </authorList>
    </citation>
    <scope>NUCLEOTIDE SEQUENCE</scope>
    <source>
        <strain evidence="3">USNM1676648</strain>
        <tissue evidence="3">Polyp</tissue>
    </source>
</reference>
<feature type="region of interest" description="Disordered" evidence="1">
    <location>
        <begin position="486"/>
        <end position="644"/>
    </location>
</feature>
<feature type="compositionally biased region" description="Polar residues" evidence="1">
    <location>
        <begin position="218"/>
        <end position="236"/>
    </location>
</feature>
<dbReference type="Proteomes" id="UP001163046">
    <property type="component" value="Unassembled WGS sequence"/>
</dbReference>
<evidence type="ECO:0000313" key="4">
    <source>
        <dbReference type="Proteomes" id="UP001163046"/>
    </source>
</evidence>
<evidence type="ECO:0000313" key="3">
    <source>
        <dbReference type="EMBL" id="KAJ7383485.1"/>
    </source>
</evidence>
<evidence type="ECO:0000256" key="1">
    <source>
        <dbReference type="SAM" id="MobiDB-lite"/>
    </source>
</evidence>
<name>A0A9W9ZLF8_9CNID</name>
<feature type="region of interest" description="Disordered" evidence="1">
    <location>
        <begin position="139"/>
        <end position="158"/>
    </location>
</feature>
<feature type="region of interest" description="Disordered" evidence="1">
    <location>
        <begin position="218"/>
        <end position="308"/>
    </location>
</feature>
<sequence length="733" mass="82163">MELWWIVLAGCGGGLLLFAYVAVVMYKIFRRKKRLQMNHDHDPERLTDDKDWIVHVSTRELPDRREDGLCMDTLTRSTKIRRKASIVSKPNPLVSQIPGSPEAVPQSVLNVGVPAMSPQNNPSDKQNGCSKNPRLELHESAGESSQVRPIVDPRSSPEVVKRSEYTWETILRQPSDVRVKRSRSFNWDYPEYTKPAKPNGTTRSLYFDKEVQEQRVVQRSKSLRGYTNRTSSSSHAAETPPFNKIIISVKRKGEKTKRKKPSKNPEDQRTVTDAGNVKSVKVKKGKATEQTRKVNRSGSAPSMGAKEKVVKHEVNGIPKRRHSYRWIPEPDYQSVSIEELVSATQKRDKAISADHVCVVEIHNSPKDRDPIVSTVDTDSQVVNISQSTSSQQPSPSLKEQNNYSTIIDLESTLPVPGVAKRMPSVLNAQSPEDNEGTKIESTNTRERKLSVKNRVQNFETQISHGVPSSGHSQAITSERNYYVDTTAPSTIDNNNNSITLPNSRTKQAASETRTEPNINNSQTRQPSSKTKPSEIRSIGKLTIVKHVETPARRDPEKTLNNPIREDPAKNLEIASSTKLRQLTDTKSTGNATIPLRETEEPRQIKPSPVPPPPPPPPFTTNPWSSGQARGNDVKTTISPKDMQNTSAAVVQRAKEQKKPYRSLLKKRRKPGSGNKLWINCTAIEQGIQTRTTYLEQGWLISPACLNCRISSSNWHLRSNLEHFASQLCKIADQ</sequence>
<keyword evidence="2" id="KW-0812">Transmembrane</keyword>
<feature type="compositionally biased region" description="Polar residues" evidence="1">
    <location>
        <begin position="573"/>
        <end position="591"/>
    </location>
</feature>